<protein>
    <submittedName>
        <fullName evidence="1">Uncharacterized protein</fullName>
    </submittedName>
</protein>
<organism evidence="1 2">
    <name type="scientific">Penicillium arizonense</name>
    <dbReference type="NCBI Taxonomy" id="1835702"/>
    <lineage>
        <taxon>Eukaryota</taxon>
        <taxon>Fungi</taxon>
        <taxon>Dikarya</taxon>
        <taxon>Ascomycota</taxon>
        <taxon>Pezizomycotina</taxon>
        <taxon>Eurotiomycetes</taxon>
        <taxon>Eurotiomycetidae</taxon>
        <taxon>Eurotiales</taxon>
        <taxon>Aspergillaceae</taxon>
        <taxon>Penicillium</taxon>
    </lineage>
</organism>
<dbReference type="EMBL" id="LXJU01000194">
    <property type="protein sequence ID" value="OGE46553.1"/>
    <property type="molecule type" value="Genomic_DNA"/>
</dbReference>
<comment type="caution">
    <text evidence="1">The sequence shown here is derived from an EMBL/GenBank/DDBJ whole genome shotgun (WGS) entry which is preliminary data.</text>
</comment>
<name>A0A1F5L001_PENAI</name>
<dbReference type="Proteomes" id="UP000177622">
    <property type="component" value="Unassembled WGS sequence"/>
</dbReference>
<evidence type="ECO:0000313" key="1">
    <source>
        <dbReference type="EMBL" id="OGE46553.1"/>
    </source>
</evidence>
<gene>
    <name evidence="1" type="ORF">PENARI_c194G06668</name>
</gene>
<evidence type="ECO:0000313" key="2">
    <source>
        <dbReference type="Proteomes" id="UP000177622"/>
    </source>
</evidence>
<dbReference type="OrthoDB" id="4375080at2759"/>
<proteinExistence type="predicted"/>
<sequence length="33" mass="3676">MIALVIFILSVMLVAIPVTSRPLRAIMFTTEPM</sequence>
<accession>A0A1F5L001</accession>
<dbReference type="RefSeq" id="XP_022482022.1">
    <property type="nucleotide sequence ID" value="XM_022638124.1"/>
</dbReference>
<dbReference type="GeneID" id="34582858"/>
<reference evidence="1 2" key="1">
    <citation type="journal article" date="2016" name="Sci. Rep.">
        <title>Penicillium arizonense, a new, genome sequenced fungal species, reveals a high chemical diversity in secreted metabolites.</title>
        <authorList>
            <person name="Grijseels S."/>
            <person name="Nielsen J.C."/>
            <person name="Randelovic M."/>
            <person name="Nielsen J."/>
            <person name="Nielsen K.F."/>
            <person name="Workman M."/>
            <person name="Frisvad J.C."/>
        </authorList>
    </citation>
    <scope>NUCLEOTIDE SEQUENCE [LARGE SCALE GENOMIC DNA]</scope>
    <source>
        <strain evidence="1 2">CBS 141311</strain>
    </source>
</reference>
<feature type="non-terminal residue" evidence="1">
    <location>
        <position position="33"/>
    </location>
</feature>
<keyword evidence="2" id="KW-1185">Reference proteome</keyword>
<dbReference type="AlphaFoldDB" id="A0A1F5L001"/>